<gene>
    <name evidence="1" type="ORF">PF011_g19007</name>
</gene>
<evidence type="ECO:0008006" key="3">
    <source>
        <dbReference type="Google" id="ProtNLM"/>
    </source>
</evidence>
<dbReference type="PANTHER" id="PTHR37066">
    <property type="entry name" value="HELICASE-ASSOCIATED"/>
    <property type="match status" value="1"/>
</dbReference>
<dbReference type="Proteomes" id="UP000460718">
    <property type="component" value="Unassembled WGS sequence"/>
</dbReference>
<name>A0A6A3J0M2_9STRA</name>
<sequence>MMNADAQLEDILQANGEGYLYEQILQLGHPPVVFCWQEVEKFVLAVETARAEAEAQCGKPLPPDPLQLPTVVTVENFKEAVLNYLKPQEDSGLLGTSCLLCSLPESVTDGLGKAVNQLRAKSKNKARLSIGMEEELDKLDFVYEFYQFKWDRIVLPALREFYRVNGHVDVPKSFVVPIGDEAWPKLTWGHRLGHTVVAIRD</sequence>
<evidence type="ECO:0000313" key="1">
    <source>
        <dbReference type="EMBL" id="KAE8988859.1"/>
    </source>
</evidence>
<dbReference type="PANTHER" id="PTHR37066:SF1">
    <property type="entry name" value="LNS2_PITP DOMAIN-CONTAINING PROTEIN"/>
    <property type="match status" value="1"/>
</dbReference>
<accession>A0A6A3J0M2</accession>
<evidence type="ECO:0000313" key="2">
    <source>
        <dbReference type="Proteomes" id="UP000460718"/>
    </source>
</evidence>
<dbReference type="EMBL" id="QXFW01001569">
    <property type="protein sequence ID" value="KAE8988859.1"/>
    <property type="molecule type" value="Genomic_DNA"/>
</dbReference>
<comment type="caution">
    <text evidence="1">The sequence shown here is derived from an EMBL/GenBank/DDBJ whole genome shotgun (WGS) entry which is preliminary data.</text>
</comment>
<organism evidence="1 2">
    <name type="scientific">Phytophthora fragariae</name>
    <dbReference type="NCBI Taxonomy" id="53985"/>
    <lineage>
        <taxon>Eukaryota</taxon>
        <taxon>Sar</taxon>
        <taxon>Stramenopiles</taxon>
        <taxon>Oomycota</taxon>
        <taxon>Peronosporomycetes</taxon>
        <taxon>Peronosporales</taxon>
        <taxon>Peronosporaceae</taxon>
        <taxon>Phytophthora</taxon>
    </lineage>
</organism>
<proteinExistence type="predicted"/>
<dbReference type="AlphaFoldDB" id="A0A6A3J0M2"/>
<reference evidence="1 2" key="1">
    <citation type="submission" date="2018-09" db="EMBL/GenBank/DDBJ databases">
        <title>Genomic investigation of the strawberry pathogen Phytophthora fragariae indicates pathogenicity is determined by transcriptional variation in three key races.</title>
        <authorList>
            <person name="Adams T.M."/>
            <person name="Armitage A.D."/>
            <person name="Sobczyk M.K."/>
            <person name="Bates H.J."/>
            <person name="Dunwell J.M."/>
            <person name="Nellist C.F."/>
            <person name="Harrison R.J."/>
        </authorList>
    </citation>
    <scope>NUCLEOTIDE SEQUENCE [LARGE SCALE GENOMIC DNA]</scope>
    <source>
        <strain evidence="1 2">SCRP245</strain>
    </source>
</reference>
<protein>
    <recommendedName>
        <fullName evidence="3">Helicase-associated domain-containing protein</fullName>
    </recommendedName>
</protein>